<evidence type="ECO:0000313" key="1">
    <source>
        <dbReference type="EMBL" id="TFK64776.1"/>
    </source>
</evidence>
<sequence>MSFAKDKLALLHGYLTTATTARPAIPLLRDCLRVATSRDLAPLSPSSTLNLSKTTPLHTPHKHPSSTFHSWSRAKRPQYCHEHPLGLVKSGTVLLLQLHPQVLRRLPHELARTSPLAYHQKHAAASAHGQHPRV</sequence>
<evidence type="ECO:0000313" key="2">
    <source>
        <dbReference type="Proteomes" id="UP000308600"/>
    </source>
</evidence>
<name>A0ACD3AGG2_9AGAR</name>
<accession>A0ACD3AGG2</accession>
<dbReference type="Proteomes" id="UP000308600">
    <property type="component" value="Unassembled WGS sequence"/>
</dbReference>
<protein>
    <submittedName>
        <fullName evidence="1">Uncharacterized protein</fullName>
    </submittedName>
</protein>
<dbReference type="EMBL" id="ML208462">
    <property type="protein sequence ID" value="TFK64776.1"/>
    <property type="molecule type" value="Genomic_DNA"/>
</dbReference>
<reference evidence="1 2" key="1">
    <citation type="journal article" date="2019" name="Nat. Ecol. Evol.">
        <title>Megaphylogeny resolves global patterns of mushroom evolution.</title>
        <authorList>
            <person name="Varga T."/>
            <person name="Krizsan K."/>
            <person name="Foldi C."/>
            <person name="Dima B."/>
            <person name="Sanchez-Garcia M."/>
            <person name="Sanchez-Ramirez S."/>
            <person name="Szollosi G.J."/>
            <person name="Szarkandi J.G."/>
            <person name="Papp V."/>
            <person name="Albert L."/>
            <person name="Andreopoulos W."/>
            <person name="Angelini C."/>
            <person name="Antonin V."/>
            <person name="Barry K.W."/>
            <person name="Bougher N.L."/>
            <person name="Buchanan P."/>
            <person name="Buyck B."/>
            <person name="Bense V."/>
            <person name="Catcheside P."/>
            <person name="Chovatia M."/>
            <person name="Cooper J."/>
            <person name="Damon W."/>
            <person name="Desjardin D."/>
            <person name="Finy P."/>
            <person name="Geml J."/>
            <person name="Haridas S."/>
            <person name="Hughes K."/>
            <person name="Justo A."/>
            <person name="Karasinski D."/>
            <person name="Kautmanova I."/>
            <person name="Kiss B."/>
            <person name="Kocsube S."/>
            <person name="Kotiranta H."/>
            <person name="LaButti K.M."/>
            <person name="Lechner B.E."/>
            <person name="Liimatainen K."/>
            <person name="Lipzen A."/>
            <person name="Lukacs Z."/>
            <person name="Mihaltcheva S."/>
            <person name="Morgado L.N."/>
            <person name="Niskanen T."/>
            <person name="Noordeloos M.E."/>
            <person name="Ohm R.A."/>
            <person name="Ortiz-Santana B."/>
            <person name="Ovrebo C."/>
            <person name="Racz N."/>
            <person name="Riley R."/>
            <person name="Savchenko A."/>
            <person name="Shiryaev A."/>
            <person name="Soop K."/>
            <person name="Spirin V."/>
            <person name="Szebenyi C."/>
            <person name="Tomsovsky M."/>
            <person name="Tulloss R.E."/>
            <person name="Uehling J."/>
            <person name="Grigoriev I.V."/>
            <person name="Vagvolgyi C."/>
            <person name="Papp T."/>
            <person name="Martin F.M."/>
            <person name="Miettinen O."/>
            <person name="Hibbett D.S."/>
            <person name="Nagy L.G."/>
        </authorList>
    </citation>
    <scope>NUCLEOTIDE SEQUENCE [LARGE SCALE GENOMIC DNA]</scope>
    <source>
        <strain evidence="1 2">NL-1719</strain>
    </source>
</reference>
<proteinExistence type="predicted"/>
<organism evidence="1 2">
    <name type="scientific">Pluteus cervinus</name>
    <dbReference type="NCBI Taxonomy" id="181527"/>
    <lineage>
        <taxon>Eukaryota</taxon>
        <taxon>Fungi</taxon>
        <taxon>Dikarya</taxon>
        <taxon>Basidiomycota</taxon>
        <taxon>Agaricomycotina</taxon>
        <taxon>Agaricomycetes</taxon>
        <taxon>Agaricomycetidae</taxon>
        <taxon>Agaricales</taxon>
        <taxon>Pluteineae</taxon>
        <taxon>Pluteaceae</taxon>
        <taxon>Pluteus</taxon>
    </lineage>
</organism>
<keyword evidence="2" id="KW-1185">Reference proteome</keyword>
<gene>
    <name evidence="1" type="ORF">BDN72DRAFT_252665</name>
</gene>